<dbReference type="Pfam" id="PF12146">
    <property type="entry name" value="Hydrolase_4"/>
    <property type="match status" value="1"/>
</dbReference>
<comment type="caution">
    <text evidence="2">The sequence shown here is derived from an EMBL/GenBank/DDBJ whole genome shotgun (WGS) entry which is preliminary data.</text>
</comment>
<proteinExistence type="predicted"/>
<evidence type="ECO:0000259" key="1">
    <source>
        <dbReference type="Pfam" id="PF12146"/>
    </source>
</evidence>
<reference evidence="2" key="2">
    <citation type="journal article" date="2021" name="PeerJ">
        <title>Extensive microbial diversity within the chicken gut microbiome revealed by metagenomics and culture.</title>
        <authorList>
            <person name="Gilroy R."/>
            <person name="Ravi A."/>
            <person name="Getino M."/>
            <person name="Pursley I."/>
            <person name="Horton D.L."/>
            <person name="Alikhan N.F."/>
            <person name="Baker D."/>
            <person name="Gharbi K."/>
            <person name="Hall N."/>
            <person name="Watson M."/>
            <person name="Adriaenssens E.M."/>
            <person name="Foster-Nyarko E."/>
            <person name="Jarju S."/>
            <person name="Secka A."/>
            <person name="Antonio M."/>
            <person name="Oren A."/>
            <person name="Chaudhuri R.R."/>
            <person name="La Ragione R."/>
            <person name="Hildebrand F."/>
            <person name="Pallen M.J."/>
        </authorList>
    </citation>
    <scope>NUCLEOTIDE SEQUENCE</scope>
    <source>
        <strain evidence="2">14508</strain>
    </source>
</reference>
<gene>
    <name evidence="2" type="ORF">IAD04_05760</name>
</gene>
<keyword evidence="2" id="KW-0378">Hydrolase</keyword>
<dbReference type="GO" id="GO:0016787">
    <property type="term" value="F:hydrolase activity"/>
    <property type="evidence" value="ECO:0007669"/>
    <property type="project" value="UniProtKB-KW"/>
</dbReference>
<dbReference type="Gene3D" id="3.40.50.1820">
    <property type="entry name" value="alpha/beta hydrolase"/>
    <property type="match status" value="1"/>
</dbReference>
<evidence type="ECO:0000313" key="2">
    <source>
        <dbReference type="EMBL" id="HIT17858.1"/>
    </source>
</evidence>
<name>A0A9D1KAQ3_9FIRM</name>
<reference evidence="2" key="1">
    <citation type="submission" date="2020-10" db="EMBL/GenBank/DDBJ databases">
        <authorList>
            <person name="Gilroy R."/>
        </authorList>
    </citation>
    <scope>NUCLEOTIDE SEQUENCE</scope>
    <source>
        <strain evidence="2">14508</strain>
    </source>
</reference>
<sequence length="250" mass="29025">MSVKKNISQNCEKGLLDKDWVVKNFSKEEANNLKTIVIAVHGFSSSRNSFVYAKIAPTLRENNIGMVCFDLPGHGLRKNLKLNVKACLDTIKDIEDELRSFYSGPISLTGASFGGFLLLRYLENNKRIYGKVILRAPALEEYDVCKYDTLENWKEMIECLDSGKNYFRDNMEVETSMLEDYFKFDIFNHLNIKEDVKLIYCSEDISINNNNIFKLAKLKNWQLFEIKGADHFCRREQDIKRITSLFLDIL</sequence>
<accession>A0A9D1KAQ3</accession>
<dbReference type="AlphaFoldDB" id="A0A9D1KAQ3"/>
<dbReference type="Proteomes" id="UP000886893">
    <property type="component" value="Unassembled WGS sequence"/>
</dbReference>
<evidence type="ECO:0000313" key="3">
    <source>
        <dbReference type="Proteomes" id="UP000886893"/>
    </source>
</evidence>
<organism evidence="2 3">
    <name type="scientific">Candidatus Caccosoma faecigallinarum</name>
    <dbReference type="NCBI Taxonomy" id="2840720"/>
    <lineage>
        <taxon>Bacteria</taxon>
        <taxon>Bacillati</taxon>
        <taxon>Bacillota</taxon>
        <taxon>Bacillota incertae sedis</taxon>
        <taxon>Candidatus Caccosoma</taxon>
    </lineage>
</organism>
<dbReference type="SUPFAM" id="SSF53474">
    <property type="entry name" value="alpha/beta-Hydrolases"/>
    <property type="match status" value="1"/>
</dbReference>
<feature type="domain" description="Serine aminopeptidase S33" evidence="1">
    <location>
        <begin position="33"/>
        <end position="141"/>
    </location>
</feature>
<dbReference type="InterPro" id="IPR029058">
    <property type="entry name" value="AB_hydrolase_fold"/>
</dbReference>
<dbReference type="EMBL" id="DVKI01000181">
    <property type="protein sequence ID" value="HIT17858.1"/>
    <property type="molecule type" value="Genomic_DNA"/>
</dbReference>
<protein>
    <submittedName>
        <fullName evidence="2">Alpha/beta fold hydrolase</fullName>
    </submittedName>
</protein>
<dbReference type="InterPro" id="IPR022742">
    <property type="entry name" value="Hydrolase_4"/>
</dbReference>